<evidence type="ECO:0000313" key="2">
    <source>
        <dbReference type="EMBL" id="VAW85853.1"/>
    </source>
</evidence>
<protein>
    <recommendedName>
        <fullName evidence="3">HAMP domain-containing protein</fullName>
    </recommendedName>
</protein>
<dbReference type="CDD" id="cd06225">
    <property type="entry name" value="HAMP"/>
    <property type="match status" value="1"/>
</dbReference>
<name>A0A3B0ZCD4_9ZZZZ</name>
<keyword evidence="1" id="KW-0812">Transmembrane</keyword>
<dbReference type="EMBL" id="UOFO01000082">
    <property type="protein sequence ID" value="VAW85853.1"/>
    <property type="molecule type" value="Genomic_DNA"/>
</dbReference>
<gene>
    <name evidence="2" type="ORF">MNBD_GAMMA16-1835</name>
</gene>
<keyword evidence="1" id="KW-1133">Transmembrane helix</keyword>
<evidence type="ECO:0000256" key="1">
    <source>
        <dbReference type="SAM" id="Phobius"/>
    </source>
</evidence>
<accession>A0A3B0ZCD4</accession>
<sequence>MRVISLRLWLPLIVFAVFMLLFAALLIEEQTVYEEKVIQHHLQFVSFDMITLQREMEKELNVVDVVSSKHSSAAEAALLARGVKLEYTALAALDEQGRILYATKLAWKGKNADATLPFFDNNRFFQLLKNKIPDIQVSGDRNTITVFFPLTLTKQAGELRPLYTGALYLVYDLRYAKTEIWDDVWNLGKIMIPFFLLCIIILISFLNIAVTRPLKKLILLANDIAEGKLGVKSSIIGQGELAQRSKSPIVLRVPPLICLPSRFTKRRVVLNNSSLRTRQKMILIVR</sequence>
<feature type="transmembrane region" description="Helical" evidence="1">
    <location>
        <begin position="190"/>
        <end position="210"/>
    </location>
</feature>
<keyword evidence="1" id="KW-0472">Membrane</keyword>
<dbReference type="AlphaFoldDB" id="A0A3B0ZCD4"/>
<proteinExistence type="predicted"/>
<reference evidence="2" key="1">
    <citation type="submission" date="2018-06" db="EMBL/GenBank/DDBJ databases">
        <authorList>
            <person name="Zhirakovskaya E."/>
        </authorList>
    </citation>
    <scope>NUCLEOTIDE SEQUENCE</scope>
</reference>
<evidence type="ECO:0008006" key="3">
    <source>
        <dbReference type="Google" id="ProtNLM"/>
    </source>
</evidence>
<feature type="transmembrane region" description="Helical" evidence="1">
    <location>
        <begin position="7"/>
        <end position="27"/>
    </location>
</feature>
<organism evidence="2">
    <name type="scientific">hydrothermal vent metagenome</name>
    <dbReference type="NCBI Taxonomy" id="652676"/>
    <lineage>
        <taxon>unclassified sequences</taxon>
        <taxon>metagenomes</taxon>
        <taxon>ecological metagenomes</taxon>
    </lineage>
</organism>